<dbReference type="SUPFAM" id="SSF48371">
    <property type="entry name" value="ARM repeat"/>
    <property type="match status" value="1"/>
</dbReference>
<dbReference type="PANTHER" id="PTHR41291">
    <property type="entry name" value="DNA ALKYLATION REPAIR PROTEIN"/>
    <property type="match status" value="1"/>
</dbReference>
<sequence>MTVEEVFKELELYGNEGTKKVLMKHGAREPFYGVKVQDLKKIVKKIKKDYHLSLELYATGNSDAMYLAGLIADADLMTKADLQLWAKEAYWYMISEYTVPWIAAESNFGYELALEWIESEEETIAATGWATLSSLVGIKEDEVLDLKKLKDLLLKVEKEIHEAKNRVRYTMNGFVIAVGASVVSLTDDAMKVAYKIGKVQVEMGGTSCKVPYAPDYIQKVINRGSLGKKRKMARC</sequence>
<dbReference type="PANTHER" id="PTHR41291:SF1">
    <property type="entry name" value="DNA ALKYLATION REPAIR PROTEIN"/>
    <property type="match status" value="1"/>
</dbReference>
<dbReference type="Proteomes" id="UP001528920">
    <property type="component" value="Unassembled WGS sequence"/>
</dbReference>
<dbReference type="InterPro" id="IPR016024">
    <property type="entry name" value="ARM-type_fold"/>
</dbReference>
<comment type="caution">
    <text evidence="2">The sequence shown here is derived from an EMBL/GenBank/DDBJ whole genome shotgun (WGS) entry which is preliminary data.</text>
</comment>
<proteinExistence type="predicted"/>
<dbReference type="EMBL" id="JAKJSC010000001">
    <property type="protein sequence ID" value="MDE5416874.1"/>
    <property type="molecule type" value="Genomic_DNA"/>
</dbReference>
<dbReference type="Pfam" id="PF08713">
    <property type="entry name" value="DNA_alkylation"/>
    <property type="match status" value="1"/>
</dbReference>
<evidence type="ECO:0000313" key="2">
    <source>
        <dbReference type="EMBL" id="MDE5416874.1"/>
    </source>
</evidence>
<dbReference type="Gene3D" id="1.25.10.90">
    <property type="match status" value="1"/>
</dbReference>
<evidence type="ECO:0000256" key="1">
    <source>
        <dbReference type="SAM" id="Coils"/>
    </source>
</evidence>
<evidence type="ECO:0000313" key="3">
    <source>
        <dbReference type="Proteomes" id="UP001528920"/>
    </source>
</evidence>
<dbReference type="InterPro" id="IPR014825">
    <property type="entry name" value="DNA_alkylation"/>
</dbReference>
<organism evidence="2 3">
    <name type="scientific">Paralabilibaculum antarcticum</name>
    <dbReference type="NCBI Taxonomy" id="2912572"/>
    <lineage>
        <taxon>Bacteria</taxon>
        <taxon>Pseudomonadati</taxon>
        <taxon>Bacteroidota</taxon>
        <taxon>Bacteroidia</taxon>
        <taxon>Marinilabiliales</taxon>
        <taxon>Marinifilaceae</taxon>
        <taxon>Paralabilibaculum</taxon>
    </lineage>
</organism>
<gene>
    <name evidence="2" type="ORF">L3049_02555</name>
</gene>
<dbReference type="RefSeq" id="WP_275108212.1">
    <property type="nucleotide sequence ID" value="NZ_JAKJSC010000001.1"/>
</dbReference>
<name>A0ABT5VN74_9BACT</name>
<feature type="coiled-coil region" evidence="1">
    <location>
        <begin position="139"/>
        <end position="166"/>
    </location>
</feature>
<keyword evidence="1" id="KW-0175">Coiled coil</keyword>
<keyword evidence="3" id="KW-1185">Reference proteome</keyword>
<reference evidence="2 3" key="1">
    <citation type="submission" date="2022-01" db="EMBL/GenBank/DDBJ databases">
        <title>Labilibaculum sp. nov, a marine bacterium isolated from Antarctica.</title>
        <authorList>
            <person name="Dai W."/>
        </authorList>
    </citation>
    <scope>NUCLEOTIDE SEQUENCE [LARGE SCALE GENOMIC DNA]</scope>
    <source>
        <strain evidence="2 3">DW002</strain>
    </source>
</reference>
<protein>
    <submittedName>
        <fullName evidence="2">DNA alkylation repair protein</fullName>
    </submittedName>
</protein>
<accession>A0ABT5VN74</accession>